<organism evidence="2 3">
    <name type="scientific">Myceligenerans salitolerans</name>
    <dbReference type="NCBI Taxonomy" id="1230528"/>
    <lineage>
        <taxon>Bacteria</taxon>
        <taxon>Bacillati</taxon>
        <taxon>Actinomycetota</taxon>
        <taxon>Actinomycetes</taxon>
        <taxon>Micrococcales</taxon>
        <taxon>Promicromonosporaceae</taxon>
        <taxon>Myceligenerans</taxon>
    </lineage>
</organism>
<reference evidence="3" key="1">
    <citation type="submission" date="2023-07" db="EMBL/GenBank/DDBJ databases">
        <title>Myceligenerans salitolerans sp. nov., a halotolerant actinomycete isolated from a salt lake in Xinjiang, China.</title>
        <authorList>
            <person name="Guan T."/>
        </authorList>
    </citation>
    <scope>NUCLEOTIDE SEQUENCE [LARGE SCALE GENOMIC DNA]</scope>
    <source>
        <strain evidence="3">XHU 5031</strain>
    </source>
</reference>
<keyword evidence="3" id="KW-1185">Reference proteome</keyword>
<name>A0ABS3I4R3_9MICO</name>
<evidence type="ECO:0000259" key="1">
    <source>
        <dbReference type="Pfam" id="PF21805"/>
    </source>
</evidence>
<dbReference type="InterPro" id="IPR048667">
    <property type="entry name" value="Imm5-like"/>
</dbReference>
<dbReference type="Pfam" id="PF21805">
    <property type="entry name" value="Imm5_like"/>
    <property type="match status" value="1"/>
</dbReference>
<protein>
    <recommendedName>
        <fullName evidence="1">Imm-5-like domain-containing protein</fullName>
    </recommendedName>
</protein>
<proteinExistence type="predicted"/>
<dbReference type="Proteomes" id="UP000664617">
    <property type="component" value="Unassembled WGS sequence"/>
</dbReference>
<comment type="caution">
    <text evidence="2">The sequence shown here is derived from an EMBL/GenBank/DDBJ whole genome shotgun (WGS) entry which is preliminary data.</text>
</comment>
<gene>
    <name evidence="2" type="ORF">J0911_02905</name>
</gene>
<dbReference type="EMBL" id="JAFMPK010000019">
    <property type="protein sequence ID" value="MBO0607974.1"/>
    <property type="molecule type" value="Genomic_DNA"/>
</dbReference>
<feature type="domain" description="Imm-5-like" evidence="1">
    <location>
        <begin position="20"/>
        <end position="155"/>
    </location>
</feature>
<evidence type="ECO:0000313" key="3">
    <source>
        <dbReference type="Proteomes" id="UP000664617"/>
    </source>
</evidence>
<sequence>MPILPAERDPRLITLRRGGTLTDEDHYLLAEWAALCADHVLGIFEEARPDDTRPRDAIETGLAWARGEVGMREAHRAAFPANASGRGLPDPAKFAALAAGQAAPVAHVAAHALGAAAYAIRAAVADATSGGDPAAEDGAEAARRAERDWQRARIPGKIRELVLDDQRRRSAICWSVFDD</sequence>
<accession>A0ABS3I4R3</accession>
<dbReference type="RefSeq" id="WP_207273930.1">
    <property type="nucleotide sequence ID" value="NZ_JAFMPK010000019.1"/>
</dbReference>
<evidence type="ECO:0000313" key="2">
    <source>
        <dbReference type="EMBL" id="MBO0607974.1"/>
    </source>
</evidence>